<organism evidence="2 3">
    <name type="scientific">Phytophthora boehmeriae</name>
    <dbReference type="NCBI Taxonomy" id="109152"/>
    <lineage>
        <taxon>Eukaryota</taxon>
        <taxon>Sar</taxon>
        <taxon>Stramenopiles</taxon>
        <taxon>Oomycota</taxon>
        <taxon>Peronosporomycetes</taxon>
        <taxon>Peronosporales</taxon>
        <taxon>Peronosporaceae</taxon>
        <taxon>Phytophthora</taxon>
    </lineage>
</organism>
<protein>
    <recommendedName>
        <fullName evidence="4">Elicitin</fullName>
    </recommendedName>
</protein>
<dbReference type="EMBL" id="JAGDFL010000413">
    <property type="protein sequence ID" value="KAG7389289.1"/>
    <property type="molecule type" value="Genomic_DNA"/>
</dbReference>
<keyword evidence="1" id="KW-0732">Signal</keyword>
<name>A0A8T1WCA8_9STRA</name>
<reference evidence="2" key="1">
    <citation type="submission" date="2021-02" db="EMBL/GenBank/DDBJ databases">
        <authorList>
            <person name="Palmer J.M."/>
        </authorList>
    </citation>
    <scope>NUCLEOTIDE SEQUENCE</scope>
    <source>
        <strain evidence="2">SCRP23</strain>
    </source>
</reference>
<keyword evidence="3" id="KW-1185">Reference proteome</keyword>
<evidence type="ECO:0000313" key="3">
    <source>
        <dbReference type="Proteomes" id="UP000693981"/>
    </source>
</evidence>
<dbReference type="AlphaFoldDB" id="A0A8T1WCA8"/>
<evidence type="ECO:0000313" key="2">
    <source>
        <dbReference type="EMBL" id="KAG7389289.1"/>
    </source>
</evidence>
<feature type="signal peptide" evidence="1">
    <location>
        <begin position="1"/>
        <end position="21"/>
    </location>
</feature>
<evidence type="ECO:0008006" key="4">
    <source>
        <dbReference type="Google" id="ProtNLM"/>
    </source>
</evidence>
<comment type="caution">
    <text evidence="2">The sequence shown here is derived from an EMBL/GenBank/DDBJ whole genome shotgun (WGS) entry which is preliminary data.</text>
</comment>
<dbReference type="OrthoDB" id="154123at2759"/>
<dbReference type="Proteomes" id="UP000693981">
    <property type="component" value="Unassembled WGS sequence"/>
</dbReference>
<gene>
    <name evidence="2" type="ORF">PHYBOEH_007541</name>
</gene>
<evidence type="ECO:0000256" key="1">
    <source>
        <dbReference type="SAM" id="SignalP"/>
    </source>
</evidence>
<proteinExistence type="predicted"/>
<sequence length="440" mass="45645">MASMWLLAVSLLVLLSRDVSAETKLLSACSSTLSDSDAPVREPLRAVLGDFAADLFVGVLAESAASKFILSQTGSSCLANMNGTALGETLVASMAVDSCAAALKMLDIPLLQYAVGNFTLALSSSDSGDSAMDAFIQDLGLVDEGGIEQMCSLYVDGLVPCLRSQLLPSLATLRSTSAGGCCAAWEEESVALFDYTITGQYTKIAQLLGDVLCAKQTPAFNGTSSQRCGYTFLESSGEVANTTSLERAAALLEDLQVPTDQACSKAEGEAYINTGDNAVEAVSSDTFTASGCVVALDRFATWISGLPLSGNSSNSYGIDLPSLFGSDQCVSGADVLPVVQNLFSDFDTDAISSDFSGACIHVPINYADSCSFSRPASLVDWNYEPSHASQAGSSEDGDGNSALNSLNTVPPNVTASSAAMPTFVRGGNAALITFTLMALW</sequence>
<accession>A0A8T1WCA8</accession>
<feature type="chain" id="PRO_5035905906" description="Elicitin" evidence="1">
    <location>
        <begin position="22"/>
        <end position="440"/>
    </location>
</feature>